<proteinExistence type="predicted"/>
<feature type="transmembrane region" description="Helical" evidence="2">
    <location>
        <begin position="36"/>
        <end position="55"/>
    </location>
</feature>
<gene>
    <name evidence="3" type="ORF">H9X71_01185</name>
</gene>
<accession>A0A7L7Z2R4</accession>
<name>A0A7L7Z2R4_9MICO</name>
<evidence type="ECO:0000313" key="4">
    <source>
        <dbReference type="Proteomes" id="UP000516660"/>
    </source>
</evidence>
<evidence type="ECO:0000256" key="1">
    <source>
        <dbReference type="SAM" id="MobiDB-lite"/>
    </source>
</evidence>
<dbReference type="KEGG" id="czh:H9X71_01185"/>
<dbReference type="Proteomes" id="UP000516660">
    <property type="component" value="Chromosome"/>
</dbReference>
<keyword evidence="2" id="KW-1133">Transmembrane helix</keyword>
<feature type="compositionally biased region" description="Basic and acidic residues" evidence="1">
    <location>
        <begin position="1"/>
        <end position="13"/>
    </location>
</feature>
<feature type="region of interest" description="Disordered" evidence="1">
    <location>
        <begin position="84"/>
        <end position="108"/>
    </location>
</feature>
<organism evidence="3 4">
    <name type="scientific">Clavibacter zhangzhiyongii</name>
    <dbReference type="NCBI Taxonomy" id="2768071"/>
    <lineage>
        <taxon>Bacteria</taxon>
        <taxon>Bacillati</taxon>
        <taxon>Actinomycetota</taxon>
        <taxon>Actinomycetes</taxon>
        <taxon>Micrococcales</taxon>
        <taxon>Microbacteriaceae</taxon>
        <taxon>Clavibacter</taxon>
    </lineage>
</organism>
<evidence type="ECO:0000313" key="3">
    <source>
        <dbReference type="EMBL" id="QOD44010.1"/>
    </source>
</evidence>
<feature type="compositionally biased region" description="Basic and acidic residues" evidence="1">
    <location>
        <begin position="87"/>
        <end position="102"/>
    </location>
</feature>
<dbReference type="AlphaFoldDB" id="A0A7L7Z2R4"/>
<keyword evidence="2" id="KW-0472">Membrane</keyword>
<protein>
    <submittedName>
        <fullName evidence="3">Uncharacterized protein</fullName>
    </submittedName>
</protein>
<reference evidence="3 4" key="1">
    <citation type="submission" date="2020-08" db="EMBL/GenBank/DDBJ databases">
        <title>Description of Clavibacter zhangzhiyonge sp. nov., a phytopathogenic actinobacterium isolated from barley seeds, causing leaf brown spot and decline.</title>
        <authorList>
            <person name="Tian Q."/>
            <person name="Chuan J."/>
            <person name="Zhao W."/>
            <person name="Li X."/>
        </authorList>
    </citation>
    <scope>NUCLEOTIDE SEQUENCE [LARGE SCALE GENOMIC DNA]</scope>
    <source>
        <strain evidence="3 4">DM1</strain>
    </source>
</reference>
<dbReference type="EMBL" id="CP061274">
    <property type="protein sequence ID" value="QOD44010.1"/>
    <property type="molecule type" value="Genomic_DNA"/>
</dbReference>
<keyword evidence="4" id="KW-1185">Reference proteome</keyword>
<evidence type="ECO:0000256" key="2">
    <source>
        <dbReference type="SAM" id="Phobius"/>
    </source>
</evidence>
<dbReference type="RefSeq" id="WP_191147946.1">
    <property type="nucleotide sequence ID" value="NZ_CP061274.1"/>
</dbReference>
<sequence>MDHDDAGRRERARPAWTRRYTPEQIRDDDEFRTQNAIVKFYAVIPLMIVAAFLPAGPLQGIWMAMVVVGYVTWSIRHLMRASRKRRASDEAHAASADGRGEPLDDPGE</sequence>
<feature type="region of interest" description="Disordered" evidence="1">
    <location>
        <begin position="1"/>
        <end position="21"/>
    </location>
</feature>
<keyword evidence="2" id="KW-0812">Transmembrane</keyword>
<feature type="transmembrane region" description="Helical" evidence="2">
    <location>
        <begin position="61"/>
        <end position="79"/>
    </location>
</feature>